<dbReference type="AlphaFoldDB" id="A0A6B2LYW9"/>
<reference evidence="1" key="1">
    <citation type="journal article" date="2020" name="J. Eukaryot. Microbiol.">
        <title>De novo Sequencing, Assembly and Annotation of the Transcriptome for the Free-Living Testate Amoeba Arcella intermedia.</title>
        <authorList>
            <person name="Ribeiro G.M."/>
            <person name="Porfirio-Sousa A.L."/>
            <person name="Maurer-Alcala X.X."/>
            <person name="Katz L.A."/>
            <person name="Lahr D.J.G."/>
        </authorList>
    </citation>
    <scope>NUCLEOTIDE SEQUENCE</scope>
</reference>
<evidence type="ECO:0000313" key="1">
    <source>
        <dbReference type="EMBL" id="NDV41606.1"/>
    </source>
</evidence>
<sequence length="60" mass="7562">MKHKTMRKGHHYILQVEMDILQLLRYFFLTKQILKHNKMINGHHYIMQVKMVIYQLLRFY</sequence>
<organism evidence="1">
    <name type="scientific">Arcella intermedia</name>
    <dbReference type="NCBI Taxonomy" id="1963864"/>
    <lineage>
        <taxon>Eukaryota</taxon>
        <taxon>Amoebozoa</taxon>
        <taxon>Tubulinea</taxon>
        <taxon>Elardia</taxon>
        <taxon>Arcellinida</taxon>
        <taxon>Sphaerothecina</taxon>
        <taxon>Arcellidae</taxon>
        <taxon>Arcella</taxon>
    </lineage>
</organism>
<protein>
    <submittedName>
        <fullName evidence="1">Uncharacterized protein</fullName>
    </submittedName>
</protein>
<name>A0A6B2LYW9_9EUKA</name>
<dbReference type="EMBL" id="GIBP01012637">
    <property type="protein sequence ID" value="NDV41606.1"/>
    <property type="molecule type" value="Transcribed_RNA"/>
</dbReference>
<accession>A0A6B2LYW9</accession>
<proteinExistence type="predicted"/>